<protein>
    <submittedName>
        <fullName evidence="1">16772_t:CDS:1</fullName>
    </submittedName>
</protein>
<reference evidence="1" key="1">
    <citation type="submission" date="2021-06" db="EMBL/GenBank/DDBJ databases">
        <authorList>
            <person name="Kallberg Y."/>
            <person name="Tangrot J."/>
            <person name="Rosling A."/>
        </authorList>
    </citation>
    <scope>NUCLEOTIDE SEQUENCE</scope>
    <source>
        <strain evidence="1">CL551</strain>
    </source>
</reference>
<sequence length="159" mass="18622">MTKVSKNVSGVHRITSKTLLRKFRYTLYEGFDTLVKHVRDIFKPHTEICEDNPNRVGWYDGQGESEIKGIMQANLHIDFADQPHEECIEYCKKKYNWCKLPEHNLDLKHGKCCKCSYQDLSLCCRFCNDDCVRILARVNENVEESGPFEFNGWNSIYTC</sequence>
<organism evidence="1 2">
    <name type="scientific">Acaulospora morrowiae</name>
    <dbReference type="NCBI Taxonomy" id="94023"/>
    <lineage>
        <taxon>Eukaryota</taxon>
        <taxon>Fungi</taxon>
        <taxon>Fungi incertae sedis</taxon>
        <taxon>Mucoromycota</taxon>
        <taxon>Glomeromycotina</taxon>
        <taxon>Glomeromycetes</taxon>
        <taxon>Diversisporales</taxon>
        <taxon>Acaulosporaceae</taxon>
        <taxon>Acaulospora</taxon>
    </lineage>
</organism>
<dbReference type="Proteomes" id="UP000789342">
    <property type="component" value="Unassembled WGS sequence"/>
</dbReference>
<gene>
    <name evidence="1" type="ORF">AMORRO_LOCUS1299</name>
</gene>
<name>A0A9N8Z136_9GLOM</name>
<keyword evidence="2" id="KW-1185">Reference proteome</keyword>
<dbReference type="OrthoDB" id="2403987at2759"/>
<dbReference type="AlphaFoldDB" id="A0A9N8Z136"/>
<evidence type="ECO:0000313" key="2">
    <source>
        <dbReference type="Proteomes" id="UP000789342"/>
    </source>
</evidence>
<proteinExistence type="predicted"/>
<dbReference type="EMBL" id="CAJVPV010000483">
    <property type="protein sequence ID" value="CAG8458980.1"/>
    <property type="molecule type" value="Genomic_DNA"/>
</dbReference>
<accession>A0A9N8Z136</accession>
<comment type="caution">
    <text evidence="1">The sequence shown here is derived from an EMBL/GenBank/DDBJ whole genome shotgun (WGS) entry which is preliminary data.</text>
</comment>
<evidence type="ECO:0000313" key="1">
    <source>
        <dbReference type="EMBL" id="CAG8458980.1"/>
    </source>
</evidence>